<evidence type="ECO:0000313" key="2">
    <source>
        <dbReference type="Proteomes" id="UP000546806"/>
    </source>
</evidence>
<accession>A0A842CUG6</accession>
<organism evidence="1 2">
    <name type="scientific">Listeria booriae</name>
    <dbReference type="NCBI Taxonomy" id="1552123"/>
    <lineage>
        <taxon>Bacteria</taxon>
        <taxon>Bacillati</taxon>
        <taxon>Bacillota</taxon>
        <taxon>Bacilli</taxon>
        <taxon>Bacillales</taxon>
        <taxon>Listeriaceae</taxon>
        <taxon>Listeria</taxon>
    </lineage>
</organism>
<gene>
    <name evidence="1" type="ORF">HCA78_11815</name>
</gene>
<dbReference type="AlphaFoldDB" id="A0A842CUG6"/>
<comment type="caution">
    <text evidence="1">The sequence shown here is derived from an EMBL/GenBank/DDBJ whole genome shotgun (WGS) entry which is preliminary data.</text>
</comment>
<protein>
    <submittedName>
        <fullName evidence="1">Uncharacterized protein</fullName>
    </submittedName>
</protein>
<sequence length="96" mass="10708">MQYYVTVNADGYIDGWSDSENEGTIAIQATDNEYLKFECVRVVNGKAVLDESKLQALQNEPAPISEIDLLKTQNIEFRDTILDLAIIIDNLGGNLE</sequence>
<evidence type="ECO:0000313" key="1">
    <source>
        <dbReference type="EMBL" id="MBC2004459.1"/>
    </source>
</evidence>
<proteinExistence type="predicted"/>
<reference evidence="1 2" key="1">
    <citation type="submission" date="2020-03" db="EMBL/GenBank/DDBJ databases">
        <title>Soil Listeria distribution.</title>
        <authorList>
            <person name="Liao J."/>
            <person name="Wiedmann M."/>
        </authorList>
    </citation>
    <scope>NUCLEOTIDE SEQUENCE [LARGE SCALE GENOMIC DNA]</scope>
    <source>
        <strain evidence="1 2">FSL L7-0435</strain>
    </source>
</reference>
<dbReference type="RefSeq" id="WP_185533567.1">
    <property type="nucleotide sequence ID" value="NZ_JAARWW010000005.1"/>
</dbReference>
<dbReference type="Proteomes" id="UP000546806">
    <property type="component" value="Unassembled WGS sequence"/>
</dbReference>
<name>A0A842CUG6_9LIST</name>
<dbReference type="EMBL" id="JAARWW010000005">
    <property type="protein sequence ID" value="MBC2004459.1"/>
    <property type="molecule type" value="Genomic_DNA"/>
</dbReference>